<reference evidence="3" key="1">
    <citation type="journal article" date="2019" name="Int. J. Syst. Evol. Microbiol.">
        <title>The Global Catalogue of Microorganisms (GCM) 10K type strain sequencing project: providing services to taxonomists for standard genome sequencing and annotation.</title>
        <authorList>
            <consortium name="The Broad Institute Genomics Platform"/>
            <consortium name="The Broad Institute Genome Sequencing Center for Infectious Disease"/>
            <person name="Wu L."/>
            <person name="Ma J."/>
        </authorList>
    </citation>
    <scope>NUCLEOTIDE SEQUENCE [LARGE SCALE GENOMIC DNA]</scope>
    <source>
        <strain evidence="3">JCM 18081</strain>
    </source>
</reference>
<dbReference type="InterPro" id="IPR023214">
    <property type="entry name" value="HAD_sf"/>
</dbReference>
<gene>
    <name evidence="2" type="ORF">GCM10023220_07080</name>
</gene>
<evidence type="ECO:0000313" key="2">
    <source>
        <dbReference type="EMBL" id="GAA4785829.1"/>
    </source>
</evidence>
<dbReference type="InterPro" id="IPR006439">
    <property type="entry name" value="HAD-SF_hydro_IA"/>
</dbReference>
<accession>A0ABP9ATF2</accession>
<comment type="caution">
    <text evidence="2">The sequence shown here is derived from an EMBL/GenBank/DDBJ whole genome shotgun (WGS) entry which is preliminary data.</text>
</comment>
<dbReference type="NCBIfam" id="TIGR01549">
    <property type="entry name" value="HAD-SF-IA-v1"/>
    <property type="match status" value="1"/>
</dbReference>
<feature type="region of interest" description="Disordered" evidence="1">
    <location>
        <begin position="205"/>
        <end position="236"/>
    </location>
</feature>
<evidence type="ECO:0000256" key="1">
    <source>
        <dbReference type="SAM" id="MobiDB-lite"/>
    </source>
</evidence>
<dbReference type="SFLD" id="SFLDS00003">
    <property type="entry name" value="Haloacid_Dehalogenase"/>
    <property type="match status" value="1"/>
</dbReference>
<name>A0ABP9ATF2_9ACTN</name>
<dbReference type="Gene3D" id="3.40.50.1000">
    <property type="entry name" value="HAD superfamily/HAD-like"/>
    <property type="match status" value="1"/>
</dbReference>
<dbReference type="SUPFAM" id="SSF56784">
    <property type="entry name" value="HAD-like"/>
    <property type="match status" value="1"/>
</dbReference>
<dbReference type="Gene3D" id="1.10.150.240">
    <property type="entry name" value="Putative phosphatase, domain 2"/>
    <property type="match status" value="1"/>
</dbReference>
<dbReference type="Pfam" id="PF00702">
    <property type="entry name" value="Hydrolase"/>
    <property type="match status" value="1"/>
</dbReference>
<organism evidence="2 3">
    <name type="scientific">Streptomyces ziwulingensis</name>
    <dbReference type="NCBI Taxonomy" id="1045501"/>
    <lineage>
        <taxon>Bacteria</taxon>
        <taxon>Bacillati</taxon>
        <taxon>Actinomycetota</taxon>
        <taxon>Actinomycetes</taxon>
        <taxon>Kitasatosporales</taxon>
        <taxon>Streptomycetaceae</taxon>
        <taxon>Streptomyces</taxon>
    </lineage>
</organism>
<dbReference type="SFLD" id="SFLDG01129">
    <property type="entry name" value="C1.5:_HAD__Beta-PGM__Phosphata"/>
    <property type="match status" value="1"/>
</dbReference>
<dbReference type="GO" id="GO:0016787">
    <property type="term" value="F:hydrolase activity"/>
    <property type="evidence" value="ECO:0007669"/>
    <property type="project" value="UniProtKB-KW"/>
</dbReference>
<proteinExistence type="predicted"/>
<dbReference type="InterPro" id="IPR036412">
    <property type="entry name" value="HAD-like_sf"/>
</dbReference>
<dbReference type="NCBIfam" id="TIGR01509">
    <property type="entry name" value="HAD-SF-IA-v3"/>
    <property type="match status" value="1"/>
</dbReference>
<evidence type="ECO:0000313" key="3">
    <source>
        <dbReference type="Proteomes" id="UP001501265"/>
    </source>
</evidence>
<dbReference type="EMBL" id="BAABIG010000007">
    <property type="protein sequence ID" value="GAA4785829.1"/>
    <property type="molecule type" value="Genomic_DNA"/>
</dbReference>
<dbReference type="InterPro" id="IPR023198">
    <property type="entry name" value="PGP-like_dom2"/>
</dbReference>
<sequence>MKVQAILFDNDGTLVDSTPAVLRCWARWAAEHGVPAGSFDPVAMFGRPVAEVVAQVLPPHRVAAAVRRYDDLEAEDAECVLVPGAAGLLRALPRERWAVVTSASRRTADARLRRVGIDPPVLVTADDITRGKPDPEPFLRAAARLGVAPRDCLVVEDTPAGLESARAAGMRRIAVTTTHPAARLRADLVVPGVAALRVRRAPDGLTVETAPDLDPNPAPEPPAEGSSASGALSGTP</sequence>
<dbReference type="PANTHER" id="PTHR43481">
    <property type="entry name" value="FRUCTOSE-1-PHOSPHATE PHOSPHATASE"/>
    <property type="match status" value="1"/>
</dbReference>
<dbReference type="RefSeq" id="WP_345617351.1">
    <property type="nucleotide sequence ID" value="NZ_BAABIG010000007.1"/>
</dbReference>
<dbReference type="Proteomes" id="UP001501265">
    <property type="component" value="Unassembled WGS sequence"/>
</dbReference>
<keyword evidence="3" id="KW-1185">Reference proteome</keyword>
<keyword evidence="2" id="KW-0378">Hydrolase</keyword>
<dbReference type="PANTHER" id="PTHR43481:SF4">
    <property type="entry name" value="GLYCEROL-1-PHOSPHATE PHOSPHOHYDROLASE 1-RELATED"/>
    <property type="match status" value="1"/>
</dbReference>
<feature type="compositionally biased region" description="Low complexity" evidence="1">
    <location>
        <begin position="223"/>
        <end position="236"/>
    </location>
</feature>
<dbReference type="InterPro" id="IPR051806">
    <property type="entry name" value="HAD-like_SPP"/>
</dbReference>
<dbReference type="SFLD" id="SFLDG01135">
    <property type="entry name" value="C1.5.6:_HAD__Beta-PGM__Phospha"/>
    <property type="match status" value="1"/>
</dbReference>
<protein>
    <submittedName>
        <fullName evidence="2">HAD family hydrolase</fullName>
    </submittedName>
</protein>